<comment type="similarity">
    <text evidence="7">Belongs to the binding-protein-dependent transport system permease family.</text>
</comment>
<comment type="caution">
    <text evidence="9">The sequence shown here is derived from an EMBL/GenBank/DDBJ whole genome shotgun (WGS) entry which is preliminary data.</text>
</comment>
<evidence type="ECO:0000256" key="2">
    <source>
        <dbReference type="ARBA" id="ARBA00022448"/>
    </source>
</evidence>
<feature type="transmembrane region" description="Helical" evidence="7">
    <location>
        <begin position="20"/>
        <end position="43"/>
    </location>
</feature>
<organism evidence="9 10">
    <name type="scientific">Haemophilus influenzae</name>
    <dbReference type="NCBI Taxonomy" id="727"/>
    <lineage>
        <taxon>Bacteria</taxon>
        <taxon>Pseudomonadati</taxon>
        <taxon>Pseudomonadota</taxon>
        <taxon>Gammaproteobacteria</taxon>
        <taxon>Pasteurellales</taxon>
        <taxon>Pasteurellaceae</taxon>
        <taxon>Haemophilus</taxon>
    </lineage>
</organism>
<feature type="transmembrane region" description="Helical" evidence="7">
    <location>
        <begin position="230"/>
        <end position="253"/>
    </location>
</feature>
<dbReference type="Proteomes" id="UP000050700">
    <property type="component" value="Unassembled WGS sequence"/>
</dbReference>
<dbReference type="AlphaFoldDB" id="A0A158SZL1"/>
<protein>
    <submittedName>
        <fullName evidence="9">Putative aliphatic sulfonates transport permease protein ssuC</fullName>
    </submittedName>
</protein>
<dbReference type="GO" id="GO:0055085">
    <property type="term" value="P:transmembrane transport"/>
    <property type="evidence" value="ECO:0007669"/>
    <property type="project" value="InterPro"/>
</dbReference>
<dbReference type="SUPFAM" id="SSF161098">
    <property type="entry name" value="MetI-like"/>
    <property type="match status" value="1"/>
</dbReference>
<keyword evidence="2 7" id="KW-0813">Transport</keyword>
<dbReference type="PATRIC" id="fig|727.582.peg.1773"/>
<reference evidence="9 10" key="1">
    <citation type="submission" date="2014-05" db="EMBL/GenBank/DDBJ databases">
        <title>Methylome analysis of the phasevarions of Haemophilus influenzae.</title>
        <authorList>
            <person name="Atack J.M."/>
            <person name="Fox K.L."/>
            <person name="Power P.M."/>
            <person name="Clark T."/>
            <person name="Jurcisek J."/>
            <person name="Korlach J."/>
            <person name="Bakaletz L.O."/>
            <person name="Jennings M.P."/>
        </authorList>
    </citation>
    <scope>NUCLEOTIDE SEQUENCE [LARGE SCALE GENOMIC DNA]</scope>
    <source>
        <strain evidence="9 10">1209</strain>
    </source>
</reference>
<dbReference type="PANTHER" id="PTHR30151:SF20">
    <property type="entry name" value="ABC TRANSPORTER PERMEASE PROTEIN HI_0355-RELATED"/>
    <property type="match status" value="1"/>
</dbReference>
<dbReference type="GO" id="GO:0005886">
    <property type="term" value="C:plasma membrane"/>
    <property type="evidence" value="ECO:0007669"/>
    <property type="project" value="UniProtKB-SubCell"/>
</dbReference>
<evidence type="ECO:0000256" key="7">
    <source>
        <dbReference type="RuleBase" id="RU363032"/>
    </source>
</evidence>
<evidence type="ECO:0000256" key="1">
    <source>
        <dbReference type="ARBA" id="ARBA00004651"/>
    </source>
</evidence>
<keyword evidence="5 7" id="KW-1133">Transmembrane helix</keyword>
<keyword evidence="4 7" id="KW-0812">Transmembrane</keyword>
<evidence type="ECO:0000259" key="8">
    <source>
        <dbReference type="PROSITE" id="PS50928"/>
    </source>
</evidence>
<dbReference type="PANTHER" id="PTHR30151">
    <property type="entry name" value="ALKANE SULFONATE ABC TRANSPORTER-RELATED, MEMBRANE SUBUNIT"/>
    <property type="match status" value="1"/>
</dbReference>
<accession>A0A158SZL1</accession>
<name>A0A158SZL1_HAEIF</name>
<comment type="subcellular location">
    <subcellularLocation>
        <location evidence="1 7">Cell membrane</location>
        <topology evidence="1 7">Multi-pass membrane protein</topology>
    </subcellularLocation>
</comment>
<keyword evidence="3" id="KW-1003">Cell membrane</keyword>
<keyword evidence="6 7" id="KW-0472">Membrane</keyword>
<dbReference type="EMBL" id="JMQP01000002">
    <property type="protein sequence ID" value="KIS36305.1"/>
    <property type="molecule type" value="Genomic_DNA"/>
</dbReference>
<dbReference type="Gene3D" id="1.10.3720.10">
    <property type="entry name" value="MetI-like"/>
    <property type="match status" value="1"/>
</dbReference>
<evidence type="ECO:0000256" key="6">
    <source>
        <dbReference type="ARBA" id="ARBA00023136"/>
    </source>
</evidence>
<gene>
    <name evidence="9" type="primary">ssuC</name>
    <name evidence="9" type="ORF">NTHI1209_01948</name>
</gene>
<feature type="transmembrane region" description="Helical" evidence="7">
    <location>
        <begin position="135"/>
        <end position="154"/>
    </location>
</feature>
<feature type="transmembrane region" description="Helical" evidence="7">
    <location>
        <begin position="103"/>
        <end position="129"/>
    </location>
</feature>
<evidence type="ECO:0000313" key="10">
    <source>
        <dbReference type="Proteomes" id="UP000050700"/>
    </source>
</evidence>
<evidence type="ECO:0000256" key="4">
    <source>
        <dbReference type="ARBA" id="ARBA00022692"/>
    </source>
</evidence>
<evidence type="ECO:0000313" key="9">
    <source>
        <dbReference type="EMBL" id="KIS36305.1"/>
    </source>
</evidence>
<dbReference type="PROSITE" id="PS50928">
    <property type="entry name" value="ABC_TM1"/>
    <property type="match status" value="1"/>
</dbReference>
<proteinExistence type="inferred from homology"/>
<dbReference type="InterPro" id="IPR035906">
    <property type="entry name" value="MetI-like_sf"/>
</dbReference>
<feature type="domain" description="ABC transmembrane type-1" evidence="8">
    <location>
        <begin position="65"/>
        <end position="249"/>
    </location>
</feature>
<feature type="transmembrane region" description="Helical" evidence="7">
    <location>
        <begin position="73"/>
        <end position="96"/>
    </location>
</feature>
<dbReference type="Pfam" id="PF00528">
    <property type="entry name" value="BPD_transp_1"/>
    <property type="match status" value="1"/>
</dbReference>
<sequence>MGVAATIIARIRGRIMKIRLLKPLLIVGVLLMIWQMVATLGSFPHYIFPSPQAVGQQLFTHAELLWQHTQVTLLEICLGLLLGFLFGLISALLLSFFRQISAVLLPILVISQAIPVFAIAPLLVLWFGYGMASKIVMSVLIIYFPVTAACYDGLRNTPQAWLDLAKTFNISPLRLLLKVRLPAALPAFASGLRIAVSVAPIGAVVGEWVGSSEGLGYLMIHANARMQVDLMFAALLILVSISLCLYFSIDWLLHRFIWSV</sequence>
<dbReference type="FunFam" id="1.10.3720.10:FF:000172">
    <property type="entry name" value="ABC transporter, permease protein"/>
    <property type="match status" value="1"/>
</dbReference>
<dbReference type="CDD" id="cd06261">
    <property type="entry name" value="TM_PBP2"/>
    <property type="match status" value="1"/>
</dbReference>
<evidence type="ECO:0000256" key="3">
    <source>
        <dbReference type="ARBA" id="ARBA00022475"/>
    </source>
</evidence>
<dbReference type="InterPro" id="IPR000515">
    <property type="entry name" value="MetI-like"/>
</dbReference>
<evidence type="ECO:0000256" key="5">
    <source>
        <dbReference type="ARBA" id="ARBA00022989"/>
    </source>
</evidence>